<sequence>MTEEYDLQLYTRRLHEWRMADGSEAYWNRILGQSLLAQPGRTVTDFVRETLCG</sequence>
<gene>
    <name evidence="1" type="ORF">CNECB9_5060001</name>
</gene>
<protein>
    <submittedName>
        <fullName evidence="1">Uncharacterized protein</fullName>
    </submittedName>
</protein>
<reference evidence="1" key="1">
    <citation type="submission" date="2016-09" db="EMBL/GenBank/DDBJ databases">
        <authorList>
            <person name="Capua I."/>
            <person name="De Benedictis P."/>
            <person name="Joannis T."/>
            <person name="Lombin L.H."/>
            <person name="Cattoli G."/>
        </authorList>
    </citation>
    <scope>NUCLEOTIDE SEQUENCE</scope>
    <source>
        <strain evidence="1">B9</strain>
    </source>
</reference>
<accession>A0A1K0INV1</accession>
<proteinExistence type="predicted"/>
<evidence type="ECO:0000313" key="1">
    <source>
        <dbReference type="EMBL" id="SCU91224.1"/>
    </source>
</evidence>
<organism evidence="1">
    <name type="scientific">Cupriavidus necator</name>
    <name type="common">Alcaligenes eutrophus</name>
    <name type="synonym">Ralstonia eutropha</name>
    <dbReference type="NCBI Taxonomy" id="106590"/>
    <lineage>
        <taxon>Bacteria</taxon>
        <taxon>Pseudomonadati</taxon>
        <taxon>Pseudomonadota</taxon>
        <taxon>Betaproteobacteria</taxon>
        <taxon>Burkholderiales</taxon>
        <taxon>Burkholderiaceae</taxon>
        <taxon>Cupriavidus</taxon>
    </lineage>
</organism>
<dbReference type="EMBL" id="FMSH01000453">
    <property type="protein sequence ID" value="SCU91224.1"/>
    <property type="molecule type" value="Genomic_DNA"/>
</dbReference>
<dbReference type="AlphaFoldDB" id="A0A1K0INV1"/>
<name>A0A1K0INV1_CUPNE</name>